<evidence type="ECO:0000313" key="1">
    <source>
        <dbReference type="EMBL" id="WOB78362.1"/>
    </source>
</evidence>
<dbReference type="EMBL" id="CP119180">
    <property type="protein sequence ID" value="WOB78362.1"/>
    <property type="molecule type" value="Genomic_DNA"/>
</dbReference>
<gene>
    <name evidence="1" type="ORF">PZA08_13780</name>
</gene>
<name>A0ACD4VKB0_9CAUL</name>
<evidence type="ECO:0000313" key="2">
    <source>
        <dbReference type="Proteomes" id="UP001302493"/>
    </source>
</evidence>
<reference evidence="1" key="1">
    <citation type="submission" date="2023-03" db="EMBL/GenBank/DDBJ databases">
        <title>Genome sequence of Brevundimonas nasdae SJTX8.</title>
        <authorList>
            <person name="Liang R."/>
        </authorList>
    </citation>
    <scope>NUCLEOTIDE SEQUENCE</scope>
    <source>
        <strain evidence="1">X8</strain>
    </source>
</reference>
<keyword evidence="1" id="KW-0547">Nucleotide-binding</keyword>
<proteinExistence type="predicted"/>
<keyword evidence="1" id="KW-0067">ATP-binding</keyword>
<dbReference type="Proteomes" id="UP001302493">
    <property type="component" value="Chromosome"/>
</dbReference>
<sequence length="516" mass="56287">MSTAGALDAELRRALEVAAILVTTDRHGVITDCNEKFVAVSGYSREELIGSTHRIVNSGLHSKAFFQDLYRTIRSGKVWTGTLRNRRKDGSLYWVDTTIVPALSGPEGPTSYTAIRFEVTEHVLALEALSEARLVAERAAALRDTFLATMSHEVRTPLNGVLGLAQSLSGADLPDDARQKVDLIIKSGETLRRILDDVLDLSKIQAGEMNLVNEPFAPSDTISGAVDLMRPLASEKGLELISQFDSLPPHLMGDGARLRQIVLNLVSNAIKFTAVGQVLVDARYSKPSGRLRIRVADTGMGFDRSTAKLLFSPFSQADDSISRRFGGTGLGLSISRRLAELMSGGLRVRSKPGRGTLFVLDLPMDPSGEITRESESHVEALDRLYGARILLAEDNLVNQQVVQALLSGFGCQIDVAENGQEAVDLWSAHAYDLIMMDMQMPVMDGVEAIRSIRRGEQEREANRLPIAMLTANASSNHRDLASRAGADVVIPKPLSADHLIFESARLLNNAARCHWI</sequence>
<organism evidence="1 2">
    <name type="scientific">Brevundimonas nasdae</name>
    <dbReference type="NCBI Taxonomy" id="172043"/>
    <lineage>
        <taxon>Bacteria</taxon>
        <taxon>Pseudomonadati</taxon>
        <taxon>Pseudomonadota</taxon>
        <taxon>Alphaproteobacteria</taxon>
        <taxon>Caulobacterales</taxon>
        <taxon>Caulobacteraceae</taxon>
        <taxon>Brevundimonas</taxon>
    </lineage>
</organism>
<keyword evidence="2" id="KW-1185">Reference proteome</keyword>
<protein>
    <submittedName>
        <fullName evidence="1">ATP-binding protein</fullName>
    </submittedName>
</protein>
<accession>A0ACD4VKB0</accession>